<dbReference type="CDD" id="cd08267">
    <property type="entry name" value="MDR1"/>
    <property type="match status" value="1"/>
</dbReference>
<name>A0A840EFS0_9BACT</name>
<keyword evidence="3" id="KW-1185">Reference proteome</keyword>
<dbReference type="SUPFAM" id="SSF51735">
    <property type="entry name" value="NAD(P)-binding Rossmann-fold domains"/>
    <property type="match status" value="1"/>
</dbReference>
<dbReference type="EMBL" id="JACIFF010000009">
    <property type="protein sequence ID" value="MBB4080768.1"/>
    <property type="molecule type" value="Genomic_DNA"/>
</dbReference>
<dbReference type="Pfam" id="PF13602">
    <property type="entry name" value="ADH_zinc_N_2"/>
    <property type="match status" value="1"/>
</dbReference>
<accession>A0A840EFS0</accession>
<dbReference type="SMART" id="SM00829">
    <property type="entry name" value="PKS_ER"/>
    <property type="match status" value="1"/>
</dbReference>
<dbReference type="GO" id="GO:0016491">
    <property type="term" value="F:oxidoreductase activity"/>
    <property type="evidence" value="ECO:0007669"/>
    <property type="project" value="InterPro"/>
</dbReference>
<evidence type="ECO:0000313" key="2">
    <source>
        <dbReference type="EMBL" id="MBB4080768.1"/>
    </source>
</evidence>
<dbReference type="SUPFAM" id="SSF50129">
    <property type="entry name" value="GroES-like"/>
    <property type="match status" value="1"/>
</dbReference>
<evidence type="ECO:0000313" key="3">
    <source>
        <dbReference type="Proteomes" id="UP000576209"/>
    </source>
</evidence>
<dbReference type="Pfam" id="PF08240">
    <property type="entry name" value="ADH_N"/>
    <property type="match status" value="1"/>
</dbReference>
<dbReference type="InterPro" id="IPR020843">
    <property type="entry name" value="ER"/>
</dbReference>
<feature type="domain" description="Enoyl reductase (ER)" evidence="1">
    <location>
        <begin position="10"/>
        <end position="315"/>
    </location>
</feature>
<dbReference type="RefSeq" id="WP_183496993.1">
    <property type="nucleotide sequence ID" value="NZ_JACIFF010000009.1"/>
</dbReference>
<organism evidence="2 3">
    <name type="scientific">Neolewinella aquimaris</name>
    <dbReference type="NCBI Taxonomy" id="1835722"/>
    <lineage>
        <taxon>Bacteria</taxon>
        <taxon>Pseudomonadati</taxon>
        <taxon>Bacteroidota</taxon>
        <taxon>Saprospiria</taxon>
        <taxon>Saprospirales</taxon>
        <taxon>Lewinellaceae</taxon>
        <taxon>Neolewinella</taxon>
    </lineage>
</organism>
<evidence type="ECO:0000259" key="1">
    <source>
        <dbReference type="SMART" id="SM00829"/>
    </source>
</evidence>
<proteinExistence type="predicted"/>
<gene>
    <name evidence="2" type="ORF">GGR28_003403</name>
</gene>
<protein>
    <submittedName>
        <fullName evidence="2">NADPH:quinone reductase-like Zn-dependent oxidoreductase</fullName>
    </submittedName>
</protein>
<dbReference type="InterPro" id="IPR013154">
    <property type="entry name" value="ADH-like_N"/>
</dbReference>
<dbReference type="Gene3D" id="3.40.50.720">
    <property type="entry name" value="NAD(P)-binding Rossmann-like Domain"/>
    <property type="match status" value="1"/>
</dbReference>
<dbReference type="PANTHER" id="PTHR44013">
    <property type="entry name" value="ZINC-TYPE ALCOHOL DEHYDROGENASE-LIKE PROTEIN C16A3.02C"/>
    <property type="match status" value="1"/>
</dbReference>
<dbReference type="AlphaFoldDB" id="A0A840EFS0"/>
<comment type="caution">
    <text evidence="2">The sequence shown here is derived from an EMBL/GenBank/DDBJ whole genome shotgun (WGS) entry which is preliminary data.</text>
</comment>
<dbReference type="InterPro" id="IPR036291">
    <property type="entry name" value="NAD(P)-bd_dom_sf"/>
</dbReference>
<dbReference type="PANTHER" id="PTHR44013:SF1">
    <property type="entry name" value="ZINC-TYPE ALCOHOL DEHYDROGENASE-LIKE PROTEIN C16A3.02C"/>
    <property type="match status" value="1"/>
</dbReference>
<dbReference type="InterPro" id="IPR052733">
    <property type="entry name" value="Chloroplast_QOR"/>
</dbReference>
<dbReference type="InterPro" id="IPR011032">
    <property type="entry name" value="GroES-like_sf"/>
</dbReference>
<dbReference type="Gene3D" id="3.90.180.10">
    <property type="entry name" value="Medium-chain alcohol dehydrogenases, catalytic domain"/>
    <property type="match status" value="1"/>
</dbReference>
<dbReference type="Proteomes" id="UP000576209">
    <property type="component" value="Unassembled WGS sequence"/>
</dbReference>
<sequence length="319" mass="35193">MKAGIRRNYCNPDGINLESVALPQCGDKEVLIRVVAATVNRTDCANLAAKPFLMRFVLGFFRPKEIILGTDFAGEIVSVGKSVSSCSVGDSVFGFNDTGSRSHAEYTAVAEENVYAIPENIDYRRAAASLEGGTYAYSFLRKVSVRPQQRILINGASGAIGSALLQFLREYDVRIAATCNAENIELVKSLGADRVYDYTKENVLHGGEVYDHIFDAVGKWTFGKCKPLLKRNGTYTSSELGPYFQNVIYSLLTSSGSKKVIFPIPCSQREFMPFIESKLVSGRFSPVIDREYSLSDISNAYAYVITGQKTGNVMLNIWR</sequence>
<reference evidence="2 3" key="1">
    <citation type="submission" date="2020-08" db="EMBL/GenBank/DDBJ databases">
        <title>Genomic Encyclopedia of Type Strains, Phase IV (KMG-IV): sequencing the most valuable type-strain genomes for metagenomic binning, comparative biology and taxonomic classification.</title>
        <authorList>
            <person name="Goeker M."/>
        </authorList>
    </citation>
    <scope>NUCLEOTIDE SEQUENCE [LARGE SCALE GENOMIC DNA]</scope>
    <source>
        <strain evidence="2 3">DSM 105137</strain>
    </source>
</reference>